<accession>A0A9N9IN24</accession>
<organism evidence="1 2">
    <name type="scientific">Acaulospora morrowiae</name>
    <dbReference type="NCBI Taxonomy" id="94023"/>
    <lineage>
        <taxon>Eukaryota</taxon>
        <taxon>Fungi</taxon>
        <taxon>Fungi incertae sedis</taxon>
        <taxon>Mucoromycota</taxon>
        <taxon>Glomeromycotina</taxon>
        <taxon>Glomeromycetes</taxon>
        <taxon>Diversisporales</taxon>
        <taxon>Acaulosporaceae</taxon>
        <taxon>Acaulospora</taxon>
    </lineage>
</organism>
<sequence>IQESEKVRLESSEDSLLAGKFNDLVVKAKCVFTRSGKTEVGLVVLIVDSSITTLCESIKRPKQNVFYLKHG</sequence>
<keyword evidence="2" id="KW-1185">Reference proteome</keyword>
<dbReference type="EMBL" id="CAJVPV010031340">
    <property type="protein sequence ID" value="CAG8742650.1"/>
    <property type="molecule type" value="Genomic_DNA"/>
</dbReference>
<name>A0A9N9IN24_9GLOM</name>
<reference evidence="1" key="1">
    <citation type="submission" date="2021-06" db="EMBL/GenBank/DDBJ databases">
        <authorList>
            <person name="Kallberg Y."/>
            <person name="Tangrot J."/>
            <person name="Rosling A."/>
        </authorList>
    </citation>
    <scope>NUCLEOTIDE SEQUENCE</scope>
    <source>
        <strain evidence="1">CL551</strain>
    </source>
</reference>
<feature type="non-terminal residue" evidence="1">
    <location>
        <position position="1"/>
    </location>
</feature>
<evidence type="ECO:0000313" key="2">
    <source>
        <dbReference type="Proteomes" id="UP000789342"/>
    </source>
</evidence>
<protein>
    <submittedName>
        <fullName evidence="1">2467_t:CDS:1</fullName>
    </submittedName>
</protein>
<proteinExistence type="predicted"/>
<dbReference type="Proteomes" id="UP000789342">
    <property type="component" value="Unassembled WGS sequence"/>
</dbReference>
<evidence type="ECO:0000313" key="1">
    <source>
        <dbReference type="EMBL" id="CAG8742650.1"/>
    </source>
</evidence>
<gene>
    <name evidence="1" type="ORF">AMORRO_LOCUS14815</name>
</gene>
<dbReference type="AlphaFoldDB" id="A0A9N9IN24"/>
<comment type="caution">
    <text evidence="1">The sequence shown here is derived from an EMBL/GenBank/DDBJ whole genome shotgun (WGS) entry which is preliminary data.</text>
</comment>